<feature type="compositionally biased region" description="Basic residues" evidence="2">
    <location>
        <begin position="190"/>
        <end position="200"/>
    </location>
</feature>
<dbReference type="EMBL" id="JAYMGO010000013">
    <property type="protein sequence ID" value="KAL1262933.1"/>
    <property type="molecule type" value="Genomic_DNA"/>
</dbReference>
<feature type="compositionally biased region" description="Polar residues" evidence="2">
    <location>
        <begin position="669"/>
        <end position="684"/>
    </location>
</feature>
<feature type="compositionally biased region" description="Basic and acidic residues" evidence="2">
    <location>
        <begin position="508"/>
        <end position="544"/>
    </location>
</feature>
<reference evidence="5 6" key="1">
    <citation type="submission" date="2023-09" db="EMBL/GenBank/DDBJ databases">
        <authorList>
            <person name="Wang M."/>
        </authorList>
    </citation>
    <scope>NUCLEOTIDE SEQUENCE [LARGE SCALE GENOMIC DNA]</scope>
    <source>
        <strain evidence="5">GT-2023</strain>
        <tissue evidence="5">Liver</tissue>
    </source>
</reference>
<dbReference type="Gene3D" id="3.30.460.90">
    <property type="match status" value="1"/>
</dbReference>
<evidence type="ECO:0000259" key="4">
    <source>
        <dbReference type="Pfam" id="PF20266"/>
    </source>
</evidence>
<feature type="compositionally biased region" description="Basic and acidic residues" evidence="2">
    <location>
        <begin position="95"/>
        <end position="111"/>
    </location>
</feature>
<feature type="compositionally biased region" description="Basic and acidic residues" evidence="2">
    <location>
        <begin position="70"/>
        <end position="79"/>
    </location>
</feature>
<dbReference type="SMART" id="SM01265">
    <property type="entry name" value="Mab-21"/>
    <property type="match status" value="1"/>
</dbReference>
<feature type="region of interest" description="Disordered" evidence="2">
    <location>
        <begin position="1"/>
        <end position="798"/>
    </location>
</feature>
<evidence type="ECO:0000256" key="1">
    <source>
        <dbReference type="ARBA" id="ARBA00008307"/>
    </source>
</evidence>
<protein>
    <recommendedName>
        <fullName evidence="7">Cyclic GMP-AMP synthase</fullName>
    </recommendedName>
</protein>
<dbReference type="PANTHER" id="PTHR10656:SF35">
    <property type="entry name" value="CYCLIC GMP-AMP SYNTHASE"/>
    <property type="match status" value="1"/>
</dbReference>
<feature type="compositionally biased region" description="Basic and acidic residues" evidence="2">
    <location>
        <begin position="271"/>
        <end position="289"/>
    </location>
</feature>
<organism evidence="5 6">
    <name type="scientific">Cirrhinus molitorella</name>
    <name type="common">mud carp</name>
    <dbReference type="NCBI Taxonomy" id="172907"/>
    <lineage>
        <taxon>Eukaryota</taxon>
        <taxon>Metazoa</taxon>
        <taxon>Chordata</taxon>
        <taxon>Craniata</taxon>
        <taxon>Vertebrata</taxon>
        <taxon>Euteleostomi</taxon>
        <taxon>Actinopterygii</taxon>
        <taxon>Neopterygii</taxon>
        <taxon>Teleostei</taxon>
        <taxon>Ostariophysi</taxon>
        <taxon>Cypriniformes</taxon>
        <taxon>Cyprinidae</taxon>
        <taxon>Labeoninae</taxon>
        <taxon>Labeonini</taxon>
        <taxon>Cirrhinus</taxon>
    </lineage>
</organism>
<feature type="compositionally biased region" description="Basic residues" evidence="2">
    <location>
        <begin position="112"/>
        <end position="127"/>
    </location>
</feature>
<dbReference type="Proteomes" id="UP001558613">
    <property type="component" value="Unassembled WGS sequence"/>
</dbReference>
<sequence length="1171" mass="132393">MSRQRRPDSFGATSPDQPKARTRTKTNTNGKSEEQGDHHTPDREDKSEPVTTTDSSDASNTREASPAPRLRNDRQKKGAENTSVDDTVGRRKQRSEKNKDPNDYESADKPHKIPAPKRGTIHGKSKKQREEEENRASASGRASVSKNANNADENDKQDSEKSKQPSKKNDYETEEEPQHSVKSKSDKQPAPKRKSKKQKKTLNLDKEESLEGPSEAKSTSKPRRQHEPVKTDSSGASNTREASPAPSLRNDRQKKGAENTSVDDTLGSGKQRSENDKDPNNYESADKPHKIPAQKRGTIHGKSKKQREEENRASTSGKASVSKNANNADENSKQDSEKSKQQSKKNDYESEEEPQHTVKSKSDKQPAPKRKSKKQKKTLNLDKEESLEGPSEAKSTSKPRRQHEPVTKTDSSDASNTREASPAPSLRNDRQKKGAENTSVDDTLGSRKQRSENDKDPNNYESADKPHKIPAQIRGTIHGKSKKQREEENRASTSGKASVSKNANNADENGKQDSEKSKQQSKKNDYESEEEPQHTVKSKSDKQPAPKRKSKKQKKTLNLDKEESLEGPSEAKSTSKPRRQHELVTKTDSSDASNTREASPTPSLRNDRQKKGAENTSVDDTLGSSKQRSEKNKDPNDYESADKPHKIPAPKRGIIHNKSKKQREEENRASTSGRASVSKNANNADENDKQDSEKSKQQSKKNDYESEDEPQHSVKSKSDKQPAPKRKNKKQKKTLNLDKEGSLEGPSEAKSTLKPRRQHEPVIKTDSSDASNTREASPAPSLRNDRQKKGAENTRVNETMGKVLKATIDKLKIKKNERSQASGCVNDTMDKVIAHLKQNVTWCKYIERLPTGSYYENVKICEPDEFDVMLTIPVERVNIQNFDEAGAFYTVALKRNPNKHLLDRFLNEDKTIKASEMLHEFREAIKKAVKKLPNKDKIMIRRKKPRCPAVTLEIKIEENGKTISVDFVLGLKVHGSWPHFTKDGFKIENWLGKKEKTNMKRQPFYLVPKYKGKGNAEHNGVVAKDAWRISFSNVEKEILKRHGHSKTCCEDRNGQKCCRKECLKLLKYLLQKLKEDDSKSSKMSSFCSYHAKTTLLHACATRGPDSEWAYTQLADCFQQLLKDFLEHLRNRRLPNFFIPSHNLLHEASKRSCEFLANEIEFQHNNNFPIFL</sequence>
<feature type="compositionally biased region" description="Basic and acidic residues" evidence="2">
    <location>
        <begin position="330"/>
        <end position="366"/>
    </location>
</feature>
<feature type="domain" description="Mab-21-like nucleotidyltransferase" evidence="3">
    <location>
        <begin position="854"/>
        <end position="1040"/>
    </location>
</feature>
<feature type="compositionally biased region" description="Polar residues" evidence="2">
    <location>
        <begin position="313"/>
        <end position="328"/>
    </location>
</feature>
<dbReference type="InterPro" id="IPR046906">
    <property type="entry name" value="Mab-21_HhH/H2TH-like"/>
</dbReference>
<feature type="compositionally biased region" description="Basic and acidic residues" evidence="2">
    <location>
        <begin position="758"/>
        <end position="767"/>
    </location>
</feature>
<dbReference type="InterPro" id="IPR046903">
    <property type="entry name" value="Mab-21-like_nuc_Trfase"/>
</dbReference>
<feature type="compositionally biased region" description="Basic residues" evidence="2">
    <location>
        <begin position="723"/>
        <end position="733"/>
    </location>
</feature>
<proteinExistence type="inferred from homology"/>
<feature type="compositionally biased region" description="Basic and acidic residues" evidence="2">
    <location>
        <begin position="580"/>
        <end position="589"/>
    </location>
</feature>
<feature type="compositionally biased region" description="Basic and acidic residues" evidence="2">
    <location>
        <begin position="783"/>
        <end position="792"/>
    </location>
</feature>
<dbReference type="InterPro" id="IPR024810">
    <property type="entry name" value="MAB21L/cGLR"/>
</dbReference>
<comment type="similarity">
    <text evidence="1">Belongs to the mab-21 family.</text>
</comment>
<feature type="compositionally biased region" description="Polar residues" evidence="2">
    <location>
        <begin position="49"/>
        <end position="63"/>
    </location>
</feature>
<feature type="compositionally biased region" description="Basic residues" evidence="2">
    <location>
        <begin position="367"/>
        <end position="377"/>
    </location>
</feature>
<gene>
    <name evidence="5" type="ORF">QQF64_005672</name>
</gene>
<evidence type="ECO:0000313" key="6">
    <source>
        <dbReference type="Proteomes" id="UP001558613"/>
    </source>
</evidence>
<feature type="compositionally biased region" description="Basic residues" evidence="2">
    <location>
        <begin position="290"/>
        <end position="305"/>
    </location>
</feature>
<feature type="compositionally biased region" description="Basic residues" evidence="2">
    <location>
        <begin position="545"/>
        <end position="555"/>
    </location>
</feature>
<evidence type="ECO:0000256" key="2">
    <source>
        <dbReference type="SAM" id="MobiDB-lite"/>
    </source>
</evidence>
<dbReference type="PANTHER" id="PTHR10656">
    <property type="entry name" value="CELL FATE DETERMINING PROTEIN MAB21-RELATED"/>
    <property type="match status" value="1"/>
</dbReference>
<feature type="compositionally biased region" description="Polar residues" evidence="2">
    <location>
        <begin position="614"/>
        <end position="626"/>
    </location>
</feature>
<name>A0ABR3MCU3_9TELE</name>
<feature type="compositionally biased region" description="Basic residues" evidence="2">
    <location>
        <begin position="646"/>
        <end position="661"/>
    </location>
</feature>
<accession>A0ABR3MCU3</accession>
<feature type="compositionally biased region" description="Basic and acidic residues" evidence="2">
    <location>
        <begin position="402"/>
        <end position="411"/>
    </location>
</feature>
<feature type="compositionally biased region" description="Polar residues" evidence="2">
    <location>
        <begin position="590"/>
        <end position="604"/>
    </location>
</feature>
<evidence type="ECO:0008006" key="7">
    <source>
        <dbReference type="Google" id="ProtNLM"/>
    </source>
</evidence>
<keyword evidence="6" id="KW-1185">Reference proteome</keyword>
<feature type="compositionally biased region" description="Polar residues" evidence="2">
    <location>
        <begin position="136"/>
        <end position="151"/>
    </location>
</feature>
<evidence type="ECO:0000259" key="3">
    <source>
        <dbReference type="Pfam" id="PF03281"/>
    </source>
</evidence>
<dbReference type="Pfam" id="PF20266">
    <property type="entry name" value="Mab-21_C"/>
    <property type="match status" value="1"/>
</dbReference>
<comment type="caution">
    <text evidence="5">The sequence shown here is derived from an EMBL/GenBank/DDBJ whole genome shotgun (WGS) entry which is preliminary data.</text>
</comment>
<dbReference type="Gene3D" id="1.10.1410.40">
    <property type="match status" value="1"/>
</dbReference>
<feature type="compositionally biased region" description="Polar residues" evidence="2">
    <location>
        <begin position="491"/>
        <end position="507"/>
    </location>
</feature>
<feature type="compositionally biased region" description="Basic and acidic residues" evidence="2">
    <location>
        <begin position="153"/>
        <end position="189"/>
    </location>
</feature>
<evidence type="ECO:0000313" key="5">
    <source>
        <dbReference type="EMBL" id="KAL1262933.1"/>
    </source>
</evidence>
<feature type="compositionally biased region" description="Polar residues" evidence="2">
    <location>
        <begin position="231"/>
        <end position="241"/>
    </location>
</feature>
<feature type="compositionally biased region" description="Basic and acidic residues" evidence="2">
    <location>
        <begin position="627"/>
        <end position="645"/>
    </location>
</feature>
<feature type="compositionally biased region" description="Basic and acidic residues" evidence="2">
    <location>
        <begin position="449"/>
        <end position="467"/>
    </location>
</feature>
<dbReference type="Pfam" id="PF03281">
    <property type="entry name" value="Mab-21"/>
    <property type="match status" value="1"/>
</dbReference>
<feature type="compositionally biased region" description="Basic and acidic residues" evidence="2">
    <location>
        <begin position="31"/>
        <end position="48"/>
    </location>
</feature>
<feature type="compositionally biased region" description="Basic and acidic residues" evidence="2">
    <location>
        <begin position="686"/>
        <end position="722"/>
    </location>
</feature>
<feature type="domain" description="Mab-21-like HhH/H2TH-like" evidence="4">
    <location>
        <begin position="1058"/>
        <end position="1160"/>
    </location>
</feature>